<feature type="coiled-coil region" evidence="1">
    <location>
        <begin position="77"/>
        <end position="139"/>
    </location>
</feature>
<dbReference type="Proteomes" id="UP001341136">
    <property type="component" value="Chromosome"/>
</dbReference>
<keyword evidence="1" id="KW-0175">Coiled coil</keyword>
<proteinExistence type="predicted"/>
<organism evidence="2 3">
    <name type="scientific">Shouchella rhizosphaerae</name>
    <dbReference type="NCBI Taxonomy" id="866786"/>
    <lineage>
        <taxon>Bacteria</taxon>
        <taxon>Bacillati</taxon>
        <taxon>Bacillota</taxon>
        <taxon>Bacilli</taxon>
        <taxon>Bacillales</taxon>
        <taxon>Bacillaceae</taxon>
        <taxon>Shouchella</taxon>
    </lineage>
</organism>
<protein>
    <submittedName>
        <fullName evidence="2">Uncharacterized protein</fullName>
    </submittedName>
</protein>
<gene>
    <name evidence="2" type="ORF">V5G21_06930</name>
</gene>
<evidence type="ECO:0000313" key="2">
    <source>
        <dbReference type="EMBL" id="WWA31533.1"/>
    </source>
</evidence>
<evidence type="ECO:0000313" key="3">
    <source>
        <dbReference type="Proteomes" id="UP001341136"/>
    </source>
</evidence>
<accession>A0ABZ2D2N4</accession>
<evidence type="ECO:0000256" key="1">
    <source>
        <dbReference type="SAM" id="Coils"/>
    </source>
</evidence>
<sequence length="155" mass="17774">MEEKEMLELLLQKVTDLELGLKEQKAHNAVVAKDLKEQKAHNAAVAKDLKEQKAHNAAFAKDLKEQKNYTAGITEELKDQKEHYLAMVQDIKELKEDQLIIKQAVLETNRIVKNIKTNIENLSDQVSQLSEDQKSVREILGDHEVAIRTLRRKPV</sequence>
<reference evidence="2 3" key="1">
    <citation type="submission" date="2024-01" db="EMBL/GenBank/DDBJ databases">
        <title>Culturomics analysis of mouse respiratory tract.</title>
        <authorList>
            <person name="Phillips A.M."/>
            <person name="Collette N.M."/>
            <person name="Mageeney C.M."/>
            <person name="Sinha A."/>
            <person name="Hern K.E."/>
            <person name="Arkin A.P."/>
            <person name="Williams K.P."/>
            <person name="Branda S."/>
        </authorList>
    </citation>
    <scope>NUCLEOTIDE SEQUENCE [LARGE SCALE GENOMIC DNA]</scope>
    <source>
        <strain evidence="2 3">CP20</strain>
    </source>
</reference>
<dbReference type="EMBL" id="CP144921">
    <property type="protein sequence ID" value="WWA31533.1"/>
    <property type="molecule type" value="Genomic_DNA"/>
</dbReference>
<keyword evidence="3" id="KW-1185">Reference proteome</keyword>
<name>A0ABZ2D2N4_9BACI</name>
<dbReference type="RefSeq" id="WP_338465422.1">
    <property type="nucleotide sequence ID" value="NZ_CP144921.1"/>
</dbReference>